<evidence type="ECO:0008006" key="8">
    <source>
        <dbReference type="Google" id="ProtNLM"/>
    </source>
</evidence>
<sequence length="494" mass="54641">MMTKNRRYQPKKASIKRIAVSIVLIAAIILGAFMLLTKNEKSANENEHIKVEKINKPKKEETKKKEEPKKDQEDKVTASRQEGSVTNDIPATGQPTTTKEETNVVMPKNDTSAIIANAKTQVYTIVTDLQQGSGFLFNKKGDIITNAHVAKDASYVLVSNEHGQEFQGQVIGISKKTDVALIRVPELEGKDPLVLDTAPARLNTPVIAIGSPNNKGGTSTEGKITNIGAEFTDEYTYSGLYEMTARLHPGSSGGPLINAETGNVIGINSIILTDQPEIGYAIPIKQIMNLITGWSNKDVEIDIDNDQDFDNDHRDEAYLGKDLIKDYIDSFYDLVPLAIKDPVKRPSYESYILPGSTAQNAASKMLETYTAEGRKYKDLKHSIGNIQITDDYATAEVDSTFTYVDKNKQEHQLKEKIIYKIVIDDYADYQFKEITISSTQDDGASAEELETPEQDTDVEETPAVQTKSIKENKSVVDPKSTEPASEEETYQTAS</sequence>
<keyword evidence="5" id="KW-0472">Membrane</keyword>
<dbReference type="InterPro" id="IPR001940">
    <property type="entry name" value="Peptidase_S1C"/>
</dbReference>
<dbReference type="PANTHER" id="PTHR43343:SF3">
    <property type="entry name" value="PROTEASE DO-LIKE 8, CHLOROPLASTIC"/>
    <property type="match status" value="1"/>
</dbReference>
<dbReference type="KEGG" id="rst:ATY39_00985"/>
<evidence type="ECO:0000256" key="1">
    <source>
        <dbReference type="ARBA" id="ARBA00022670"/>
    </source>
</evidence>
<feature type="transmembrane region" description="Helical" evidence="5">
    <location>
        <begin position="18"/>
        <end position="36"/>
    </location>
</feature>
<evidence type="ECO:0000256" key="4">
    <source>
        <dbReference type="SAM" id="MobiDB-lite"/>
    </source>
</evidence>
<feature type="region of interest" description="Disordered" evidence="4">
    <location>
        <begin position="44"/>
        <end position="101"/>
    </location>
</feature>
<accession>A0A143H9G1</accession>
<gene>
    <name evidence="6" type="ORF">ATY39_00985</name>
</gene>
<dbReference type="InterPro" id="IPR051201">
    <property type="entry name" value="Chloro_Bact_Ser_Proteases"/>
</dbReference>
<keyword evidence="5" id="KW-1133">Transmembrane helix</keyword>
<dbReference type="GO" id="GO:0004252">
    <property type="term" value="F:serine-type endopeptidase activity"/>
    <property type="evidence" value="ECO:0007669"/>
    <property type="project" value="InterPro"/>
</dbReference>
<dbReference type="InterPro" id="IPR009003">
    <property type="entry name" value="Peptidase_S1_PA"/>
</dbReference>
<dbReference type="STRING" id="241244.ATY39_00985"/>
<dbReference type="PANTHER" id="PTHR43343">
    <property type="entry name" value="PEPTIDASE S12"/>
    <property type="match status" value="1"/>
</dbReference>
<feature type="compositionally biased region" description="Basic and acidic residues" evidence="4">
    <location>
        <begin position="44"/>
        <end position="77"/>
    </location>
</feature>
<dbReference type="EMBL" id="CP014806">
    <property type="protein sequence ID" value="AMW98115.1"/>
    <property type="molecule type" value="Genomic_DNA"/>
</dbReference>
<dbReference type="PRINTS" id="PR00834">
    <property type="entry name" value="PROTEASES2C"/>
</dbReference>
<name>A0A143H9G1_9BACL</name>
<keyword evidence="1" id="KW-0645">Protease</keyword>
<evidence type="ECO:0000313" key="7">
    <source>
        <dbReference type="Proteomes" id="UP000076021"/>
    </source>
</evidence>
<evidence type="ECO:0000313" key="6">
    <source>
        <dbReference type="EMBL" id="AMW98115.1"/>
    </source>
</evidence>
<feature type="compositionally biased region" description="Basic and acidic residues" evidence="4">
    <location>
        <begin position="468"/>
        <end position="480"/>
    </location>
</feature>
<proteinExistence type="predicted"/>
<dbReference type="AlphaFoldDB" id="A0A143H9G1"/>
<organism evidence="6 7">
    <name type="scientific">Rummeliibacillus stabekisii</name>
    <dbReference type="NCBI Taxonomy" id="241244"/>
    <lineage>
        <taxon>Bacteria</taxon>
        <taxon>Bacillati</taxon>
        <taxon>Bacillota</taxon>
        <taxon>Bacilli</taxon>
        <taxon>Bacillales</taxon>
        <taxon>Caryophanaceae</taxon>
        <taxon>Rummeliibacillus</taxon>
    </lineage>
</organism>
<evidence type="ECO:0000256" key="3">
    <source>
        <dbReference type="ARBA" id="ARBA00022825"/>
    </source>
</evidence>
<feature type="compositionally biased region" description="Acidic residues" evidence="4">
    <location>
        <begin position="484"/>
        <end position="494"/>
    </location>
</feature>
<keyword evidence="3" id="KW-0720">Serine protease</keyword>
<dbReference type="SUPFAM" id="SSF50494">
    <property type="entry name" value="Trypsin-like serine proteases"/>
    <property type="match status" value="1"/>
</dbReference>
<keyword evidence="5" id="KW-0812">Transmembrane</keyword>
<dbReference type="Gene3D" id="2.40.10.120">
    <property type="match status" value="1"/>
</dbReference>
<feature type="region of interest" description="Disordered" evidence="4">
    <location>
        <begin position="438"/>
        <end position="494"/>
    </location>
</feature>
<feature type="compositionally biased region" description="Acidic residues" evidence="4">
    <location>
        <begin position="444"/>
        <end position="460"/>
    </location>
</feature>
<reference evidence="7" key="2">
    <citation type="submission" date="2016-03" db="EMBL/GenBank/DDBJ databases">
        <authorList>
            <person name="Ploux O."/>
        </authorList>
    </citation>
    <scope>NUCLEOTIDE SEQUENCE [LARGE SCALE GENOMIC DNA]</scope>
    <source>
        <strain evidence="7">PP9</strain>
    </source>
</reference>
<dbReference type="Pfam" id="PF13365">
    <property type="entry name" value="Trypsin_2"/>
    <property type="match status" value="1"/>
</dbReference>
<keyword evidence="7" id="KW-1185">Reference proteome</keyword>
<feature type="compositionally biased region" description="Polar residues" evidence="4">
    <location>
        <begin position="78"/>
        <end position="97"/>
    </location>
</feature>
<protein>
    <recommendedName>
        <fullName evidence="8">Serine protease</fullName>
    </recommendedName>
</protein>
<dbReference type="Proteomes" id="UP000076021">
    <property type="component" value="Chromosome"/>
</dbReference>
<evidence type="ECO:0000256" key="2">
    <source>
        <dbReference type="ARBA" id="ARBA00022801"/>
    </source>
</evidence>
<dbReference type="GO" id="GO:0006508">
    <property type="term" value="P:proteolysis"/>
    <property type="evidence" value="ECO:0007669"/>
    <property type="project" value="UniProtKB-KW"/>
</dbReference>
<evidence type="ECO:0000256" key="5">
    <source>
        <dbReference type="SAM" id="Phobius"/>
    </source>
</evidence>
<reference evidence="6 7" key="1">
    <citation type="journal article" date="2016" name="Genome Announc.">
        <title>Whole-Genome Sequence of Rummeliibacillus stabekisii Strain PP9 Isolated from Antarctic Soil.</title>
        <authorList>
            <person name="da Mota F.F."/>
            <person name="Vollu R.E."/>
            <person name="Jurelevicius D."/>
            <person name="Seldin L."/>
        </authorList>
    </citation>
    <scope>NUCLEOTIDE SEQUENCE [LARGE SCALE GENOMIC DNA]</scope>
    <source>
        <strain evidence="6 7">PP9</strain>
    </source>
</reference>
<keyword evidence="2" id="KW-0378">Hydrolase</keyword>